<proteinExistence type="predicted"/>
<dbReference type="AlphaFoldDB" id="M7BDD8"/>
<feature type="region of interest" description="Disordered" evidence="1">
    <location>
        <begin position="13"/>
        <end position="37"/>
    </location>
</feature>
<protein>
    <submittedName>
        <fullName evidence="2">Uncharacterized protein</fullName>
    </submittedName>
</protein>
<keyword evidence="3" id="KW-1185">Reference proteome</keyword>
<evidence type="ECO:0000313" key="2">
    <source>
        <dbReference type="EMBL" id="EMP35179.1"/>
    </source>
</evidence>
<accession>M7BDD8</accession>
<feature type="compositionally biased region" description="Pro residues" evidence="1">
    <location>
        <begin position="21"/>
        <end position="31"/>
    </location>
</feature>
<organism evidence="2 3">
    <name type="scientific">Chelonia mydas</name>
    <name type="common">Green sea-turtle</name>
    <name type="synonym">Chelonia agassizi</name>
    <dbReference type="NCBI Taxonomy" id="8469"/>
    <lineage>
        <taxon>Eukaryota</taxon>
        <taxon>Metazoa</taxon>
        <taxon>Chordata</taxon>
        <taxon>Craniata</taxon>
        <taxon>Vertebrata</taxon>
        <taxon>Euteleostomi</taxon>
        <taxon>Archelosauria</taxon>
        <taxon>Testudinata</taxon>
        <taxon>Testudines</taxon>
        <taxon>Cryptodira</taxon>
        <taxon>Durocryptodira</taxon>
        <taxon>Americhelydia</taxon>
        <taxon>Chelonioidea</taxon>
        <taxon>Cheloniidae</taxon>
        <taxon>Chelonia</taxon>
    </lineage>
</organism>
<sequence>MALQTLAARIRCPASGKAPQVLPPVQLPPPSSRSSDIIVPNSSSLSFVFHPRHLLRLKQVSPPDTKLLYAPAANSRAPGAAVQGQGIDEGRHPTDPSSQSPPHTAEEGEKPQGVCQSDLGGNSSLTPPPVIS</sequence>
<gene>
    <name evidence="2" type="ORF">UY3_07664</name>
</gene>
<name>M7BDD8_CHEMY</name>
<reference evidence="3" key="1">
    <citation type="journal article" date="2013" name="Nat. Genet.">
        <title>The draft genomes of soft-shell turtle and green sea turtle yield insights into the development and evolution of the turtle-specific body plan.</title>
        <authorList>
            <person name="Wang Z."/>
            <person name="Pascual-Anaya J."/>
            <person name="Zadissa A."/>
            <person name="Li W."/>
            <person name="Niimura Y."/>
            <person name="Huang Z."/>
            <person name="Li C."/>
            <person name="White S."/>
            <person name="Xiong Z."/>
            <person name="Fang D."/>
            <person name="Wang B."/>
            <person name="Ming Y."/>
            <person name="Chen Y."/>
            <person name="Zheng Y."/>
            <person name="Kuraku S."/>
            <person name="Pignatelli M."/>
            <person name="Herrero J."/>
            <person name="Beal K."/>
            <person name="Nozawa M."/>
            <person name="Li Q."/>
            <person name="Wang J."/>
            <person name="Zhang H."/>
            <person name="Yu L."/>
            <person name="Shigenobu S."/>
            <person name="Wang J."/>
            <person name="Liu J."/>
            <person name="Flicek P."/>
            <person name="Searle S."/>
            <person name="Wang J."/>
            <person name="Kuratani S."/>
            <person name="Yin Y."/>
            <person name="Aken B."/>
            <person name="Zhang G."/>
            <person name="Irie N."/>
        </authorList>
    </citation>
    <scope>NUCLEOTIDE SEQUENCE [LARGE SCALE GENOMIC DNA]</scope>
</reference>
<evidence type="ECO:0000256" key="1">
    <source>
        <dbReference type="SAM" id="MobiDB-lite"/>
    </source>
</evidence>
<feature type="compositionally biased region" description="Low complexity" evidence="1">
    <location>
        <begin position="70"/>
        <end position="81"/>
    </location>
</feature>
<evidence type="ECO:0000313" key="3">
    <source>
        <dbReference type="Proteomes" id="UP000031443"/>
    </source>
</evidence>
<dbReference type="EMBL" id="KB529356">
    <property type="protein sequence ID" value="EMP35179.1"/>
    <property type="molecule type" value="Genomic_DNA"/>
</dbReference>
<dbReference type="Proteomes" id="UP000031443">
    <property type="component" value="Unassembled WGS sequence"/>
</dbReference>
<feature type="region of interest" description="Disordered" evidence="1">
    <location>
        <begin position="68"/>
        <end position="132"/>
    </location>
</feature>